<dbReference type="Gene3D" id="3.40.50.150">
    <property type="entry name" value="Vaccinia Virus protein VP39"/>
    <property type="match status" value="1"/>
</dbReference>
<dbReference type="AlphaFoldDB" id="A0YAD8"/>
<evidence type="ECO:0000313" key="3">
    <source>
        <dbReference type="Proteomes" id="UP000004931"/>
    </source>
</evidence>
<comment type="caution">
    <text evidence="2">The sequence shown here is derived from an EMBL/GenBank/DDBJ whole genome shotgun (WGS) entry which is preliminary data.</text>
</comment>
<dbReference type="InterPro" id="IPR013216">
    <property type="entry name" value="Methyltransf_11"/>
</dbReference>
<keyword evidence="3" id="KW-1185">Reference proteome</keyword>
<dbReference type="Proteomes" id="UP000004931">
    <property type="component" value="Unassembled WGS sequence"/>
</dbReference>
<organism evidence="2 3">
    <name type="scientific">marine gamma proteobacterium HTCC2143</name>
    <dbReference type="NCBI Taxonomy" id="247633"/>
    <lineage>
        <taxon>Bacteria</taxon>
        <taxon>Pseudomonadati</taxon>
        <taxon>Pseudomonadota</taxon>
        <taxon>Gammaproteobacteria</taxon>
        <taxon>Cellvibrionales</taxon>
        <taxon>Spongiibacteraceae</taxon>
        <taxon>BD1-7 clade</taxon>
    </lineage>
</organism>
<dbReference type="SUPFAM" id="SSF53335">
    <property type="entry name" value="S-adenosyl-L-methionine-dependent methyltransferases"/>
    <property type="match status" value="1"/>
</dbReference>
<dbReference type="InterPro" id="IPR029063">
    <property type="entry name" value="SAM-dependent_MTases_sf"/>
</dbReference>
<feature type="domain" description="Methyltransferase type 11" evidence="1">
    <location>
        <begin position="112"/>
        <end position="165"/>
    </location>
</feature>
<gene>
    <name evidence="2" type="ORF">GP2143_17591</name>
</gene>
<dbReference type="CDD" id="cd02440">
    <property type="entry name" value="AdoMet_MTases"/>
    <property type="match status" value="1"/>
</dbReference>
<reference evidence="2 3" key="1">
    <citation type="journal article" date="2010" name="J. Bacteriol.">
        <title>Genome sequence of the oligotrophic marine Gammaproteobacterium HTCC2143, isolated from the Oregon Coast.</title>
        <authorList>
            <person name="Oh H.M."/>
            <person name="Kang I."/>
            <person name="Ferriera S."/>
            <person name="Giovannoni S.J."/>
            <person name="Cho J.C."/>
        </authorList>
    </citation>
    <scope>NUCLEOTIDE SEQUENCE [LARGE SCALE GENOMIC DNA]</scope>
    <source>
        <strain evidence="2 3">HTCC2143</strain>
    </source>
</reference>
<dbReference type="EMBL" id="AAVT01000001">
    <property type="protein sequence ID" value="EAW33092.1"/>
    <property type="molecule type" value="Genomic_DNA"/>
</dbReference>
<evidence type="ECO:0000259" key="1">
    <source>
        <dbReference type="Pfam" id="PF08241"/>
    </source>
</evidence>
<protein>
    <recommendedName>
        <fullName evidence="1">Methyltransferase type 11 domain-containing protein</fullName>
    </recommendedName>
</protein>
<sequence>MMHRYVRSLQRYGVSMMHTARSFGYYRKVFYKNQARTTVLTSLEGKRIVDVGCGYTPFAEDSMFRVCHDAGIEFYGVDPVIAGDIAFGLRERAMAIVTGGGGVFNAKAPGLNRALSIRAENLPFDDGSVDEVLCSYLLFVWVEEEEALADILGEFLRVLKPGGVVKLYPLYEWRLIRFKSQRLKSILANFSIEQTFVHGGRDMRVTPSLLTEMVKSSKE</sequence>
<dbReference type="GO" id="GO:0008757">
    <property type="term" value="F:S-adenosylmethionine-dependent methyltransferase activity"/>
    <property type="evidence" value="ECO:0007669"/>
    <property type="project" value="InterPro"/>
</dbReference>
<dbReference type="Pfam" id="PF08241">
    <property type="entry name" value="Methyltransf_11"/>
    <property type="match status" value="1"/>
</dbReference>
<evidence type="ECO:0000313" key="2">
    <source>
        <dbReference type="EMBL" id="EAW33092.1"/>
    </source>
</evidence>
<dbReference type="eggNOG" id="ENOG50340UI">
    <property type="taxonomic scope" value="Bacteria"/>
</dbReference>
<accession>A0YAD8</accession>
<name>A0YAD8_9GAMM</name>
<proteinExistence type="predicted"/>
<dbReference type="STRING" id="247633.GP2143_17591"/>